<gene>
    <name evidence="2" type="ORF">DEBR0S3_11958G</name>
</gene>
<dbReference type="EMBL" id="CABFWN010000003">
    <property type="protein sequence ID" value="VUG18467.1"/>
    <property type="molecule type" value="Genomic_DNA"/>
</dbReference>
<evidence type="ECO:0000313" key="3">
    <source>
        <dbReference type="Proteomes" id="UP000478008"/>
    </source>
</evidence>
<keyword evidence="1" id="KW-0812">Transmembrane</keyword>
<evidence type="ECO:0000256" key="1">
    <source>
        <dbReference type="SAM" id="Phobius"/>
    </source>
</evidence>
<evidence type="ECO:0000313" key="2">
    <source>
        <dbReference type="EMBL" id="VUG18467.1"/>
    </source>
</evidence>
<protein>
    <submittedName>
        <fullName evidence="2">DEBR0S3_11958g1_1</fullName>
    </submittedName>
</protein>
<organism evidence="2 3">
    <name type="scientific">Dekkera bruxellensis</name>
    <name type="common">Brettanomyces custersii</name>
    <dbReference type="NCBI Taxonomy" id="5007"/>
    <lineage>
        <taxon>Eukaryota</taxon>
        <taxon>Fungi</taxon>
        <taxon>Dikarya</taxon>
        <taxon>Ascomycota</taxon>
        <taxon>Saccharomycotina</taxon>
        <taxon>Pichiomycetes</taxon>
        <taxon>Pichiales</taxon>
        <taxon>Pichiaceae</taxon>
        <taxon>Brettanomyces</taxon>
    </lineage>
</organism>
<dbReference type="Proteomes" id="UP000478008">
    <property type="component" value="Unassembled WGS sequence"/>
</dbReference>
<reference evidence="2 3" key="1">
    <citation type="submission" date="2019-07" db="EMBL/GenBank/DDBJ databases">
        <authorList>
            <person name="Friedrich A."/>
            <person name="Schacherer J."/>
        </authorList>
    </citation>
    <scope>NUCLEOTIDE SEQUENCE [LARGE SCALE GENOMIC DNA]</scope>
</reference>
<sequence length="1366" mass="158910">MQYLSKSVCSLMKQKCCSLIYTERSLSLQFRLSPIVFIHQTTFCPRGFSTNSHGRGYEHEDPEIAIDKKHKNRSRLHIHHFSTTNTSTEPELTSNFSSSSNAESDLDFIIAKGTAERTLRSITNVIEYVQRTEISSDRVEKLRYTLEADSTSLISRAWVEKDPNLFLILVRFGIKIPDSLALNKLLHYGLMKKGADYLYKLAKGLSSNAPINKQISVLRKQLTQSEREFIMNYYPGTAIVHVAVEFIYLGDYKKAREYLDLLRVKAANGDDLQKIHAFLSWLITLFENKITIFDLKTANNPRAMLEALKNIPYIYTMSSVHYVGLTLILFSKVIEELKSINASPRMFYFAVCFFCPEVMEKDSLALKEAFSISKNEEQLIKPAGSLLHLNERLLAPIYDALFRGTSKRISSEIYLKLFNGLMVEFPDASISAYSFYTRAFIAVNDKVDNSNPYYARLISFLSDIKYRYIKELAYLYQIAFEYYLTDRDGYSQFLQIMRCYTDTWGKVLLPYILITNMFNNVSFIERERLFVDLTNAGIKFSEKEYSFIENSTQHLIPKKPHDQDVLLKQLFDGQENSERLLNFDNTKRLITQFPKTFCNDVVKYIYLPRRCERKISEYDANANICTKASIERITDASSDKFEKSNKDSSVKLDIPESIYKAAMESNGNLNITKLDETLRMFILISDVRLNRADILNMHSDNVKHFHDKGYPSEYLMEYLASFFKSFEQAAKPLGLLDVFQVDLAPYTNYSIVPKLLSFDKALPRKSDIVNLYVGILNNQALPFTSFKTLFEKSVLKNGLKSFKFGPSARSRIVDIFANAATRFRKFDEVFYQKIMKIQYEFTGTNLSNPSENEIKAPIKSLYNSMHSSERPFEHFYEHLNSMKPLPIPVLLPFKFVKRMLEIIPNNKLDSVFLKIIENGLQADYCSEFRKAIMKCLEDGDLNTKYRILRGHHPKLNVDNELFYSDLNKEERATIISRYSESLVIKFAEYWMTQGNEKKTYEYLKLCSLCLKGSDLSKDEYFCNQLRLRADILFNRFLPREREQNDDKVTCQIEKDMSNGEAVQHLKEICIEYEDKLHSYKLKHYSPYLLFKTHRYNLSRYRVFSNFRITMGYLLLYCPLSLNIFTELGLFRIFDLTPKCLTRDIKIDPNLVCPNSGLLMLTQIFRNIFIIWGSKLSEDEVIMLFDRIMTCDKKYGSTILSPKNSSYILKAFIAFASIQGYTKLLFFIYRCMIESDIYYDNMGPFMSTFLESLVSKSPNLCAEKVEEFKRKHPDIKIHYKTYAIMIKKLSMNDSQAAYAVYLHFTKDYPDFRSNGDTHNLIPLIKGLGWKKDRHFAKQFGNTGGKSELRVKVDNFNVKLYDYDKLGD</sequence>
<proteinExistence type="predicted"/>
<feature type="transmembrane region" description="Helical" evidence="1">
    <location>
        <begin position="1206"/>
        <end position="1228"/>
    </location>
</feature>
<keyword evidence="3" id="KW-1185">Reference proteome</keyword>
<keyword evidence="1" id="KW-1133">Transmembrane helix</keyword>
<accession>A0A7D9H241</accession>
<keyword evidence="1" id="KW-0472">Membrane</keyword>
<name>A0A7D9H241_DEKBR</name>